<protein>
    <submittedName>
        <fullName evidence="1">Uncharacterized protein</fullName>
    </submittedName>
</protein>
<accession>A0ABD1YYI5</accession>
<dbReference type="PANTHER" id="PTHR28617:SF1">
    <property type="entry name" value="CILIA- AND FLAGELLA-ASSOCIATED PROTEIN 77"/>
    <property type="match status" value="1"/>
</dbReference>
<name>A0ABD1YYI5_9MARC</name>
<comment type="caution">
    <text evidence="1">The sequence shown here is derived from an EMBL/GenBank/DDBJ whole genome shotgun (WGS) entry which is preliminary data.</text>
</comment>
<reference evidence="1 2" key="1">
    <citation type="submission" date="2024-09" db="EMBL/GenBank/DDBJ databases">
        <title>Chromosome-scale assembly of Riccia fluitans.</title>
        <authorList>
            <person name="Paukszto L."/>
            <person name="Sawicki J."/>
            <person name="Karawczyk K."/>
            <person name="Piernik-Szablinska J."/>
            <person name="Szczecinska M."/>
            <person name="Mazdziarz M."/>
        </authorList>
    </citation>
    <scope>NUCLEOTIDE SEQUENCE [LARGE SCALE GENOMIC DNA]</scope>
    <source>
        <strain evidence="1">Rf_01</strain>
        <tissue evidence="1">Aerial parts of the thallus</tissue>
    </source>
</reference>
<proteinExistence type="predicted"/>
<dbReference type="PANTHER" id="PTHR28617">
    <property type="entry name" value="CILIA- AND FLAGELLA-ASSOCIATED PROTEIN 77"/>
    <property type="match status" value="1"/>
</dbReference>
<gene>
    <name evidence="1" type="ORF">R1flu_007318</name>
</gene>
<keyword evidence="2" id="KW-1185">Reference proteome</keyword>
<dbReference type="EMBL" id="JBHFFA010000003">
    <property type="protein sequence ID" value="KAL2635839.1"/>
    <property type="molecule type" value="Genomic_DNA"/>
</dbReference>
<dbReference type="AlphaFoldDB" id="A0ABD1YYI5"/>
<evidence type="ECO:0000313" key="2">
    <source>
        <dbReference type="Proteomes" id="UP001605036"/>
    </source>
</evidence>
<dbReference type="Pfam" id="PF14825">
    <property type="entry name" value="CFAP77"/>
    <property type="match status" value="1"/>
</dbReference>
<organism evidence="1 2">
    <name type="scientific">Riccia fluitans</name>
    <dbReference type="NCBI Taxonomy" id="41844"/>
    <lineage>
        <taxon>Eukaryota</taxon>
        <taxon>Viridiplantae</taxon>
        <taxon>Streptophyta</taxon>
        <taxon>Embryophyta</taxon>
        <taxon>Marchantiophyta</taxon>
        <taxon>Marchantiopsida</taxon>
        <taxon>Marchantiidae</taxon>
        <taxon>Marchantiales</taxon>
        <taxon>Ricciaceae</taxon>
        <taxon>Riccia</taxon>
    </lineage>
</organism>
<sequence length="247" mass="28671">MGVGSNQYDELDHPRVGAVREDSVKDPLLVKYELGKVKRSTYDLPDKTFIYGYCNERNPEGVKDVIQHRENEWNPEASLLGANWIAMNKLATKKNCATSPEVKRCRDMNYIRLLPRTKLANRFKLPSQIDPNHTYGIAGVRDIPMVNIMTNAYANDWIDMNNYLKSIHPEPFGYITPSMEVQPTKASLLRVEAAKKMKSKPVTKERFIMKKFQNVPKRIDDENTTALLRDHPEFFWNGRDRKWENNP</sequence>
<evidence type="ECO:0000313" key="1">
    <source>
        <dbReference type="EMBL" id="KAL2635839.1"/>
    </source>
</evidence>
<dbReference type="InterPro" id="IPR029147">
    <property type="entry name" value="CFAP77"/>
</dbReference>
<dbReference type="Proteomes" id="UP001605036">
    <property type="component" value="Unassembled WGS sequence"/>
</dbReference>